<feature type="domain" description="Ankyrin repeat" evidence="7">
    <location>
        <begin position="58"/>
        <end position="175"/>
    </location>
</feature>
<proteinExistence type="predicted"/>
<dbReference type="OrthoDB" id="1585644at2759"/>
<dbReference type="InterPro" id="IPR021832">
    <property type="entry name" value="ANKRD13"/>
</dbReference>
<dbReference type="STRING" id="65357.A0A024GLU7"/>
<dbReference type="EMBL" id="CAIX01000183">
    <property type="protein sequence ID" value="CCI47711.1"/>
    <property type="molecule type" value="Genomic_DNA"/>
</dbReference>
<comment type="caution">
    <text evidence="8">The sequence shown here is derived from an EMBL/GenBank/DDBJ whole genome shotgun (WGS) entry which is preliminary data.</text>
</comment>
<dbReference type="AlphaFoldDB" id="A0A024GLU7"/>
<sequence>MQAASLWQSKVDAVSPCLSKIPDFYCKLAVDVGTWMPGLSRWFPSDSIQIWKRRHDLRIDITLVGFENGSWKRGNITFLLLGKRRALYCLDHDAWTCSNLLDSMMGSIIATTNIDIINSSIVQKGNWLYPRGHLEDVGMWKCTVCEMQDIHVSLHVRQRSKLSMGRVENLFSESASRIHFFTDMIVTLHCSRAHRSSPKRSLGLCQTPQTNPTSPH</sequence>
<keyword evidence="3" id="KW-0677">Repeat</keyword>
<evidence type="ECO:0000256" key="2">
    <source>
        <dbReference type="ARBA" id="ARBA00004308"/>
    </source>
</evidence>
<name>A0A024GLU7_9STRA</name>
<reference evidence="8 9" key="1">
    <citation type="submission" date="2012-05" db="EMBL/GenBank/DDBJ databases">
        <title>Recombination and specialization in a pathogen metapopulation.</title>
        <authorList>
            <person name="Gardiner A."/>
            <person name="Kemen E."/>
            <person name="Schultz-Larsen T."/>
            <person name="MacLean D."/>
            <person name="Van Oosterhout C."/>
            <person name="Jones J.D.G."/>
        </authorList>
    </citation>
    <scope>NUCLEOTIDE SEQUENCE [LARGE SCALE GENOMIC DNA]</scope>
    <source>
        <strain evidence="8 9">Ac Nc2</strain>
    </source>
</reference>
<dbReference type="InterPro" id="IPR055285">
    <property type="entry name" value="ANKRD13_C"/>
</dbReference>
<evidence type="ECO:0000256" key="4">
    <source>
        <dbReference type="ARBA" id="ARBA00022824"/>
    </source>
</evidence>
<evidence type="ECO:0000259" key="7">
    <source>
        <dbReference type="Pfam" id="PF11904"/>
    </source>
</evidence>
<dbReference type="InParanoid" id="A0A024GLU7"/>
<evidence type="ECO:0000256" key="1">
    <source>
        <dbReference type="ARBA" id="ARBA00004240"/>
    </source>
</evidence>
<dbReference type="GO" id="GO:0005783">
    <property type="term" value="C:endoplasmic reticulum"/>
    <property type="evidence" value="ECO:0007669"/>
    <property type="project" value="UniProtKB-SubCell"/>
</dbReference>
<keyword evidence="9" id="KW-1185">Reference proteome</keyword>
<evidence type="ECO:0000256" key="5">
    <source>
        <dbReference type="ARBA" id="ARBA00023043"/>
    </source>
</evidence>
<protein>
    <recommendedName>
        <fullName evidence="7">Ankyrin repeat domain-containing protein</fullName>
    </recommendedName>
</protein>
<dbReference type="Proteomes" id="UP000053237">
    <property type="component" value="Unassembled WGS sequence"/>
</dbReference>
<dbReference type="PANTHER" id="PTHR12447">
    <property type="entry name" value="ANKYRIN REPEAT DOMAIN-CONTAINING PROTEIN 13"/>
    <property type="match status" value="1"/>
</dbReference>
<keyword evidence="5" id="KW-0040">ANK repeat</keyword>
<evidence type="ECO:0000256" key="6">
    <source>
        <dbReference type="ARBA" id="ARBA00023136"/>
    </source>
</evidence>
<keyword evidence="4" id="KW-0256">Endoplasmic reticulum</keyword>
<evidence type="ECO:0000313" key="8">
    <source>
        <dbReference type="EMBL" id="CCI47711.1"/>
    </source>
</evidence>
<comment type="subcellular location">
    <subcellularLocation>
        <location evidence="2">Endomembrane system</location>
    </subcellularLocation>
    <subcellularLocation>
        <location evidence="1">Endoplasmic reticulum</location>
    </subcellularLocation>
</comment>
<organism evidence="8 9">
    <name type="scientific">Albugo candida</name>
    <dbReference type="NCBI Taxonomy" id="65357"/>
    <lineage>
        <taxon>Eukaryota</taxon>
        <taxon>Sar</taxon>
        <taxon>Stramenopiles</taxon>
        <taxon>Oomycota</taxon>
        <taxon>Peronosporomycetes</taxon>
        <taxon>Albuginales</taxon>
        <taxon>Albuginaceae</taxon>
        <taxon>Albugo</taxon>
    </lineage>
</organism>
<keyword evidence="6" id="KW-0472">Membrane</keyword>
<evidence type="ECO:0000313" key="9">
    <source>
        <dbReference type="Proteomes" id="UP000053237"/>
    </source>
</evidence>
<gene>
    <name evidence="8" type="ORF">BN9_087270</name>
</gene>
<dbReference type="Pfam" id="PF11904">
    <property type="entry name" value="ANKRD13_C"/>
    <property type="match status" value="1"/>
</dbReference>
<accession>A0A024GLU7</accession>
<dbReference type="PANTHER" id="PTHR12447:SF25">
    <property type="entry name" value="ANKYRIN REPEAT DOMAIN-CONTAINING PROTEIN 13C"/>
    <property type="match status" value="1"/>
</dbReference>
<evidence type="ECO:0000256" key="3">
    <source>
        <dbReference type="ARBA" id="ARBA00022737"/>
    </source>
</evidence>